<protein>
    <submittedName>
        <fullName evidence="2">N5-carboxyaminoimidazole ribonucleotide synthase</fullName>
        <ecNumber evidence="2">6.3.4.18</ecNumber>
    </submittedName>
</protein>
<dbReference type="EC" id="6.3.4.18" evidence="2"/>
<dbReference type="InterPro" id="IPR054350">
    <property type="entry name" value="PurT/PurK_preATP-grasp"/>
</dbReference>
<dbReference type="Gene3D" id="3.40.50.20">
    <property type="match status" value="1"/>
</dbReference>
<sequence length="93" mass="9664">MTTVGVVGGGQLAQMLHQAAIGLGVRVIVLDPDPECPAVLAGAVRVHGTWTSREDLLAFARSGVDVVTFDHELADPADLAVLQDEALVPVRPA</sequence>
<dbReference type="PANTHER" id="PTHR11609">
    <property type="entry name" value="PURINE BIOSYNTHESIS PROTEIN 6/7, PUR6/7"/>
    <property type="match status" value="1"/>
</dbReference>
<dbReference type="SUPFAM" id="SSF52440">
    <property type="entry name" value="PreATP-grasp domain"/>
    <property type="match status" value="1"/>
</dbReference>
<name>A0A6J4R7X5_9ACTN</name>
<feature type="non-terminal residue" evidence="2">
    <location>
        <position position="93"/>
    </location>
</feature>
<feature type="domain" description="PurT/PurK-like preATP-grasp" evidence="1">
    <location>
        <begin position="1"/>
        <end position="92"/>
    </location>
</feature>
<dbReference type="AlphaFoldDB" id="A0A6J4R7X5"/>
<keyword evidence="2" id="KW-0436">Ligase</keyword>
<proteinExistence type="predicted"/>
<gene>
    <name evidence="2" type="ORF">AVDCRST_MAG13-84</name>
</gene>
<dbReference type="PANTHER" id="PTHR11609:SF5">
    <property type="entry name" value="PHOSPHORIBOSYLAMINOIMIDAZOLE CARBOXYLASE"/>
    <property type="match status" value="1"/>
</dbReference>
<dbReference type="Pfam" id="PF22660">
    <property type="entry name" value="RS_preATP-grasp-like"/>
    <property type="match status" value="1"/>
</dbReference>
<evidence type="ECO:0000259" key="1">
    <source>
        <dbReference type="Pfam" id="PF22660"/>
    </source>
</evidence>
<dbReference type="GO" id="GO:0034028">
    <property type="term" value="F:5-(carboxyamino)imidazole ribonucleotide synthase activity"/>
    <property type="evidence" value="ECO:0007669"/>
    <property type="project" value="UniProtKB-EC"/>
</dbReference>
<evidence type="ECO:0000313" key="2">
    <source>
        <dbReference type="EMBL" id="CAA9466648.1"/>
    </source>
</evidence>
<organism evidence="2">
    <name type="scientific">uncultured Solirubrobacteraceae bacterium</name>
    <dbReference type="NCBI Taxonomy" id="1162706"/>
    <lineage>
        <taxon>Bacteria</taxon>
        <taxon>Bacillati</taxon>
        <taxon>Actinomycetota</taxon>
        <taxon>Thermoleophilia</taxon>
        <taxon>Solirubrobacterales</taxon>
        <taxon>Solirubrobacteraceae</taxon>
        <taxon>environmental samples</taxon>
    </lineage>
</organism>
<reference evidence="2" key="1">
    <citation type="submission" date="2020-02" db="EMBL/GenBank/DDBJ databases">
        <authorList>
            <person name="Meier V. D."/>
        </authorList>
    </citation>
    <scope>NUCLEOTIDE SEQUENCE</scope>
    <source>
        <strain evidence="2">AVDCRST_MAG13</strain>
    </source>
</reference>
<dbReference type="InterPro" id="IPR016185">
    <property type="entry name" value="PreATP-grasp_dom_sf"/>
</dbReference>
<dbReference type="GO" id="GO:0005829">
    <property type="term" value="C:cytosol"/>
    <property type="evidence" value="ECO:0007669"/>
    <property type="project" value="TreeGrafter"/>
</dbReference>
<accession>A0A6J4R7X5</accession>
<dbReference type="EMBL" id="CADCVO010000016">
    <property type="protein sequence ID" value="CAA9466648.1"/>
    <property type="molecule type" value="Genomic_DNA"/>
</dbReference>